<dbReference type="AlphaFoldDB" id="A0A1E5RH30"/>
<name>A0A1E5RH30_9ASCO</name>
<dbReference type="PANTHER" id="PTHR10933">
    <property type="entry name" value="IMMUNOGLOBULIN-BINDING PROTEIN 1"/>
    <property type="match status" value="1"/>
</dbReference>
<dbReference type="GO" id="GO:0009966">
    <property type="term" value="P:regulation of signal transduction"/>
    <property type="evidence" value="ECO:0007669"/>
    <property type="project" value="InterPro"/>
</dbReference>
<dbReference type="EMBL" id="LPNM01000006">
    <property type="protein sequence ID" value="OEJ86212.1"/>
    <property type="molecule type" value="Genomic_DNA"/>
</dbReference>
<accession>A0A1E5RH30</accession>
<gene>
    <name evidence="2" type="ORF">AWRI3579_g1337</name>
</gene>
<evidence type="ECO:0000313" key="3">
    <source>
        <dbReference type="Proteomes" id="UP000095728"/>
    </source>
</evidence>
<dbReference type="GO" id="GO:0005829">
    <property type="term" value="C:cytosol"/>
    <property type="evidence" value="ECO:0007669"/>
    <property type="project" value="TreeGrafter"/>
</dbReference>
<feature type="region of interest" description="Disordered" evidence="1">
    <location>
        <begin position="346"/>
        <end position="394"/>
    </location>
</feature>
<proteinExistence type="predicted"/>
<feature type="compositionally biased region" description="Basic and acidic residues" evidence="1">
    <location>
        <begin position="357"/>
        <end position="384"/>
    </location>
</feature>
<sequence length="394" mass="45327">MSIVLKEYNTIVKQIKTKIASTGLRQDAKEFQDTLSSLFQQLLALKQKVFNDFAYFSDNESLDDIASKSLKFLSIDYYMAYLMSKKQAVLSSNNNASSFMLSNKNKLKIEFLSKSVQLYMQFLVTLNDYEILDKNMSKKLNGFASVFKPTLDEITNKNVPNNQAFQRNMKIENFKVQKELDTRLRLLENKILEKTGKNASNNGDAEIDDDDDDDTVDDELIRELYLAKLTQLSYRAFTEIEGNLYEVEMLSNFTSMDSIADHHAEMEKQSEEKQKREQDPTRYTEKLEILNQPLLSKTGKVLRNFTLLNDKQSQQKKVFGFGQYGPTMSVEEFLEQEFASGNVLQGGGQDPSLMDNKANEDSEEWADKETYKAREWDDFTETHTKGSGNTMNRG</sequence>
<dbReference type="InterPro" id="IPR038511">
    <property type="entry name" value="TAP42/TAP46-like_sf"/>
</dbReference>
<comment type="caution">
    <text evidence="2">The sequence shown here is derived from an EMBL/GenBank/DDBJ whole genome shotgun (WGS) entry which is preliminary data.</text>
</comment>
<dbReference type="Pfam" id="PF04177">
    <property type="entry name" value="TAP42"/>
    <property type="match status" value="1"/>
</dbReference>
<dbReference type="InterPro" id="IPR007304">
    <property type="entry name" value="TAP46-like"/>
</dbReference>
<dbReference type="Gene3D" id="1.25.40.540">
    <property type="entry name" value="TAP42-like family"/>
    <property type="match status" value="1"/>
</dbReference>
<dbReference type="STRING" id="56408.A0A1E5RH30"/>
<reference evidence="3" key="1">
    <citation type="journal article" date="2016" name="Genome Announc.">
        <title>Genome sequences of three species of Hanseniaspora isolated from spontaneous wine fermentations.</title>
        <authorList>
            <person name="Sternes P.R."/>
            <person name="Lee D."/>
            <person name="Kutyna D.R."/>
            <person name="Borneman A.R."/>
        </authorList>
    </citation>
    <scope>NUCLEOTIDE SEQUENCE [LARGE SCALE GENOMIC DNA]</scope>
    <source>
        <strain evidence="3">AWRI3579</strain>
    </source>
</reference>
<protein>
    <submittedName>
        <fullName evidence="2">Type 2A phosphatase-associated protein 42</fullName>
    </submittedName>
</protein>
<feature type="compositionally biased region" description="Polar residues" evidence="1">
    <location>
        <begin position="385"/>
        <end position="394"/>
    </location>
</feature>
<dbReference type="GO" id="GO:0051721">
    <property type="term" value="F:protein phosphatase 2A binding"/>
    <property type="evidence" value="ECO:0007669"/>
    <property type="project" value="TreeGrafter"/>
</dbReference>
<organism evidence="2 3">
    <name type="scientific">Hanseniaspora osmophila</name>
    <dbReference type="NCBI Taxonomy" id="56408"/>
    <lineage>
        <taxon>Eukaryota</taxon>
        <taxon>Fungi</taxon>
        <taxon>Dikarya</taxon>
        <taxon>Ascomycota</taxon>
        <taxon>Saccharomycotina</taxon>
        <taxon>Saccharomycetes</taxon>
        <taxon>Saccharomycodales</taxon>
        <taxon>Saccharomycodaceae</taxon>
        <taxon>Hanseniaspora</taxon>
    </lineage>
</organism>
<dbReference type="PANTHER" id="PTHR10933:SF9">
    <property type="entry name" value="IMMUNOGLOBULIN-BINDING PROTEIN 1"/>
    <property type="match status" value="1"/>
</dbReference>
<dbReference type="FunCoup" id="A0A1E5RH30">
    <property type="interactions" value="646"/>
</dbReference>
<dbReference type="Proteomes" id="UP000095728">
    <property type="component" value="Unassembled WGS sequence"/>
</dbReference>
<evidence type="ECO:0000313" key="2">
    <source>
        <dbReference type="EMBL" id="OEJ86212.1"/>
    </source>
</evidence>
<keyword evidence="3" id="KW-1185">Reference proteome</keyword>
<evidence type="ECO:0000256" key="1">
    <source>
        <dbReference type="SAM" id="MobiDB-lite"/>
    </source>
</evidence>
<dbReference type="GO" id="GO:0035303">
    <property type="term" value="P:regulation of dephosphorylation"/>
    <property type="evidence" value="ECO:0007669"/>
    <property type="project" value="TreeGrafter"/>
</dbReference>
<dbReference type="OrthoDB" id="10261753at2759"/>
<dbReference type="InParanoid" id="A0A1E5RH30"/>